<dbReference type="GO" id="GO:0005886">
    <property type="term" value="C:plasma membrane"/>
    <property type="evidence" value="ECO:0007669"/>
    <property type="project" value="TreeGrafter"/>
</dbReference>
<keyword evidence="9" id="KW-0067">ATP-binding</keyword>
<dbReference type="InterPro" id="IPR027417">
    <property type="entry name" value="P-loop_NTPase"/>
</dbReference>
<dbReference type="InterPro" id="IPR005467">
    <property type="entry name" value="His_kinase_dom"/>
</dbReference>
<dbReference type="Gene3D" id="3.40.50.300">
    <property type="entry name" value="P-loop containing nucleotide triphosphate hydrolases"/>
    <property type="match status" value="1"/>
</dbReference>
<dbReference type="SMART" id="SM00387">
    <property type="entry name" value="HATPase_c"/>
    <property type="match status" value="1"/>
</dbReference>
<dbReference type="RefSeq" id="WP_186919588.1">
    <property type="nucleotide sequence ID" value="NZ_JACOPQ010000009.1"/>
</dbReference>
<dbReference type="PRINTS" id="PR00344">
    <property type="entry name" value="BCTRLSENSOR"/>
</dbReference>
<dbReference type="InterPro" id="IPR036097">
    <property type="entry name" value="HisK_dim/P_sf"/>
</dbReference>
<dbReference type="Gene3D" id="1.20.120.620">
    <property type="entry name" value="Backbone structure of the membrane domain of e. Coli histidine kinase receptor kdpd"/>
    <property type="match status" value="1"/>
</dbReference>
<dbReference type="Pfam" id="PF00512">
    <property type="entry name" value="HisKA"/>
    <property type="match status" value="1"/>
</dbReference>
<feature type="domain" description="Histidine kinase" evidence="14">
    <location>
        <begin position="673"/>
        <end position="890"/>
    </location>
</feature>
<feature type="transmembrane region" description="Helical" evidence="13">
    <location>
        <begin position="471"/>
        <end position="489"/>
    </location>
</feature>
<dbReference type="InterPro" id="IPR003661">
    <property type="entry name" value="HisK_dim/P_dom"/>
</dbReference>
<dbReference type="Gene3D" id="3.30.565.10">
    <property type="entry name" value="Histidine kinase-like ATPase, C-terminal domain"/>
    <property type="match status" value="1"/>
</dbReference>
<accession>A0A8J6JDZ5</accession>
<dbReference type="FunFam" id="3.30.565.10:FF:000006">
    <property type="entry name" value="Sensor histidine kinase WalK"/>
    <property type="match status" value="1"/>
</dbReference>
<organism evidence="15 16">
    <name type="scientific">Lawsonibacter faecis</name>
    <dbReference type="NCBI Taxonomy" id="2763052"/>
    <lineage>
        <taxon>Bacteria</taxon>
        <taxon>Bacillati</taxon>
        <taxon>Bacillota</taxon>
        <taxon>Clostridia</taxon>
        <taxon>Eubacteriales</taxon>
        <taxon>Oscillospiraceae</taxon>
        <taxon>Lawsonibacter</taxon>
    </lineage>
</organism>
<dbReference type="FunFam" id="3.40.50.300:FF:000483">
    <property type="entry name" value="Sensor histidine kinase KdpD"/>
    <property type="match status" value="1"/>
</dbReference>
<dbReference type="PANTHER" id="PTHR45569:SF1">
    <property type="entry name" value="SENSOR PROTEIN KDPD"/>
    <property type="match status" value="1"/>
</dbReference>
<sequence>MEEERPDSDRLLRSIRQAESRPAGKLKIFFGYAAGVGKTYAMLEAAHRALAAGTDVVCGYIEPHTRPETLALLDGLEQLPPRRVPYKGMELREFDLDAALVRRPQLILVDELAHTNAEGSRHVKRYQDVQELLRSGISVYTTVNVQHLESLNDVVASITGVTVSERIPDHVFDSADQVEVVDLEPADLLERLRLGKIYRARQAAQAMDHFFTGKNLAALREIALRRTADRLERAPGAGDGPRPKAGEHILICLSASPSNAKVIRTAARMAEAFHGAFTALFVETPGFPALREEDRRRLRANLRLAEELGARIATAYGDDPAVQIAEYAKVSGISKIVLGRSPQKKGLLPAPKALIDRLGALAPELDIYIIPDQPRQGGGPRPLRPVRERFSWPDLLRMLGILALCTAVGYLFMWLGFTTANVIMIYILGVLGVSMVTSGRSYSLAASLLSVLIFNFFFTFPYFTLMSDPSYIATFGVMFLVALLSSSLTTRIKRQAIQSANKAYRTEVLLETSRKLQKAEGLRAILAVTAAQLGKLLERDLLLYPVGEDGALQSPLAFPAAPGDDMSACLVPQERAVAEWVLANNKHAGATTNTLPSARCLYMAVRGTSRVLAVAAISLEDGQRPPDAFEKTLMVAILDECGLALEKETMARAKQKVEEAARQEALRANLLRAISHDLRTPLTSISGNAGILLESGGALDAEKRGSLYRSIYDDAMWLIDLVENLLSITRIENGAVGLSLQPELLEEVFNEALSHLDRHAADHRISLSLEDDLLMADMDARLIVQVVINIVNNAVKYTPSGSRISLSAARHGDFVHVEIADDGPGIPDEAKAKLFDMFYTADNLRGDGRRGLGLGLSLCKSIITAHGGVISVEDNRPRGSIFRFTLRASEVMPYE</sequence>
<dbReference type="InterPro" id="IPR036890">
    <property type="entry name" value="HATPase_C_sf"/>
</dbReference>
<evidence type="ECO:0000313" key="16">
    <source>
        <dbReference type="Proteomes" id="UP000607645"/>
    </source>
</evidence>
<dbReference type="InterPro" id="IPR004358">
    <property type="entry name" value="Sig_transdc_His_kin-like_C"/>
</dbReference>
<evidence type="ECO:0000256" key="10">
    <source>
        <dbReference type="ARBA" id="ARBA00022989"/>
    </source>
</evidence>
<dbReference type="EC" id="2.7.13.3" evidence="3"/>
<name>A0A8J6JDZ5_9FIRM</name>
<dbReference type="Gene3D" id="3.40.50.620">
    <property type="entry name" value="HUPs"/>
    <property type="match status" value="1"/>
</dbReference>
<keyword evidence="11" id="KW-0902">Two-component regulatory system</keyword>
<dbReference type="GO" id="GO:0005524">
    <property type="term" value="F:ATP binding"/>
    <property type="evidence" value="ECO:0007669"/>
    <property type="project" value="UniProtKB-KW"/>
</dbReference>
<evidence type="ECO:0000256" key="9">
    <source>
        <dbReference type="ARBA" id="ARBA00022840"/>
    </source>
</evidence>
<dbReference type="Pfam" id="PF02518">
    <property type="entry name" value="HATPase_c"/>
    <property type="match status" value="1"/>
</dbReference>
<comment type="caution">
    <text evidence="15">The sequence shown here is derived from an EMBL/GenBank/DDBJ whole genome shotgun (WGS) entry which is preliminary data.</text>
</comment>
<evidence type="ECO:0000256" key="3">
    <source>
        <dbReference type="ARBA" id="ARBA00012438"/>
    </source>
</evidence>
<comment type="subcellular location">
    <subcellularLocation>
        <location evidence="2">Membrane</location>
        <topology evidence="2">Multi-pass membrane protein</topology>
    </subcellularLocation>
</comment>
<evidence type="ECO:0000256" key="13">
    <source>
        <dbReference type="SAM" id="Phobius"/>
    </source>
</evidence>
<keyword evidence="6 13" id="KW-0812">Transmembrane</keyword>
<dbReference type="CDD" id="cd00082">
    <property type="entry name" value="HisKA"/>
    <property type="match status" value="1"/>
</dbReference>
<evidence type="ECO:0000256" key="2">
    <source>
        <dbReference type="ARBA" id="ARBA00004141"/>
    </source>
</evidence>
<dbReference type="InterPro" id="IPR038318">
    <property type="entry name" value="KdpD_sf"/>
</dbReference>
<dbReference type="AlphaFoldDB" id="A0A8J6JDZ5"/>
<dbReference type="InterPro" id="IPR029016">
    <property type="entry name" value="GAF-like_dom_sf"/>
</dbReference>
<dbReference type="InterPro" id="IPR003852">
    <property type="entry name" value="Sig_transdc_His_kinase_KdpD_N"/>
</dbReference>
<keyword evidence="7" id="KW-0547">Nucleotide-binding</keyword>
<gene>
    <name evidence="15" type="ORF">H8S62_12290</name>
</gene>
<dbReference type="GO" id="GO:0000155">
    <property type="term" value="F:phosphorelay sensor kinase activity"/>
    <property type="evidence" value="ECO:0007669"/>
    <property type="project" value="InterPro"/>
</dbReference>
<reference evidence="15" key="1">
    <citation type="submission" date="2020-08" db="EMBL/GenBank/DDBJ databases">
        <title>Genome public.</title>
        <authorList>
            <person name="Liu C."/>
            <person name="Sun Q."/>
        </authorList>
    </citation>
    <scope>NUCLEOTIDE SEQUENCE</scope>
    <source>
        <strain evidence="15">NSJ-52</strain>
    </source>
</reference>
<dbReference type="PANTHER" id="PTHR45569">
    <property type="entry name" value="SENSOR PROTEIN KDPD"/>
    <property type="match status" value="1"/>
</dbReference>
<evidence type="ECO:0000256" key="5">
    <source>
        <dbReference type="ARBA" id="ARBA00022679"/>
    </source>
</evidence>
<dbReference type="Gene3D" id="3.30.450.40">
    <property type="match status" value="1"/>
</dbReference>
<evidence type="ECO:0000256" key="8">
    <source>
        <dbReference type="ARBA" id="ARBA00022777"/>
    </source>
</evidence>
<dbReference type="SUPFAM" id="SSF52402">
    <property type="entry name" value="Adenine nucleotide alpha hydrolases-like"/>
    <property type="match status" value="1"/>
</dbReference>
<keyword evidence="10 13" id="KW-1133">Transmembrane helix</keyword>
<evidence type="ECO:0000256" key="11">
    <source>
        <dbReference type="ARBA" id="ARBA00023012"/>
    </source>
</evidence>
<evidence type="ECO:0000256" key="7">
    <source>
        <dbReference type="ARBA" id="ARBA00022741"/>
    </source>
</evidence>
<keyword evidence="16" id="KW-1185">Reference proteome</keyword>
<keyword evidence="8 15" id="KW-0418">Kinase</keyword>
<dbReference type="Pfam" id="PF02702">
    <property type="entry name" value="KdpD"/>
    <property type="match status" value="1"/>
</dbReference>
<dbReference type="InterPro" id="IPR052023">
    <property type="entry name" value="Histidine_kinase_KdpD"/>
</dbReference>
<dbReference type="Proteomes" id="UP000607645">
    <property type="component" value="Unassembled WGS sequence"/>
</dbReference>
<protein>
    <recommendedName>
        <fullName evidence="3">histidine kinase</fullName>
        <ecNumber evidence="3">2.7.13.3</ecNumber>
    </recommendedName>
</protein>
<keyword evidence="12 13" id="KW-0472">Membrane</keyword>
<comment type="catalytic activity">
    <reaction evidence="1">
        <text>ATP + protein L-histidine = ADP + protein N-phospho-L-histidine.</text>
        <dbReference type="EC" id="2.7.13.3"/>
    </reaction>
</comment>
<keyword evidence="4" id="KW-0597">Phosphoprotein</keyword>
<evidence type="ECO:0000256" key="6">
    <source>
        <dbReference type="ARBA" id="ARBA00022692"/>
    </source>
</evidence>
<dbReference type="GO" id="GO:0005737">
    <property type="term" value="C:cytoplasm"/>
    <property type="evidence" value="ECO:0007669"/>
    <property type="project" value="UniProtKB-ARBA"/>
</dbReference>
<dbReference type="InterPro" id="IPR025201">
    <property type="entry name" value="KdpD_TM"/>
</dbReference>
<evidence type="ECO:0000313" key="15">
    <source>
        <dbReference type="EMBL" id="MBC5737786.1"/>
    </source>
</evidence>
<dbReference type="InterPro" id="IPR014729">
    <property type="entry name" value="Rossmann-like_a/b/a_fold"/>
</dbReference>
<dbReference type="EMBL" id="JACOPQ010000009">
    <property type="protein sequence ID" value="MBC5737786.1"/>
    <property type="molecule type" value="Genomic_DNA"/>
</dbReference>
<feature type="transmembrane region" description="Helical" evidence="13">
    <location>
        <begin position="419"/>
        <end position="437"/>
    </location>
</feature>
<dbReference type="SUPFAM" id="SSF55874">
    <property type="entry name" value="ATPase domain of HSP90 chaperone/DNA topoisomerase II/histidine kinase"/>
    <property type="match status" value="1"/>
</dbReference>
<evidence type="ECO:0000256" key="1">
    <source>
        <dbReference type="ARBA" id="ARBA00000085"/>
    </source>
</evidence>
<feature type="transmembrane region" description="Helical" evidence="13">
    <location>
        <begin position="444"/>
        <end position="465"/>
    </location>
</feature>
<dbReference type="CDD" id="cd00075">
    <property type="entry name" value="HATPase"/>
    <property type="match status" value="1"/>
</dbReference>
<dbReference type="Pfam" id="PF13493">
    <property type="entry name" value="DUF4118"/>
    <property type="match status" value="1"/>
</dbReference>
<dbReference type="InterPro" id="IPR003594">
    <property type="entry name" value="HATPase_dom"/>
</dbReference>
<evidence type="ECO:0000256" key="12">
    <source>
        <dbReference type="ARBA" id="ARBA00023136"/>
    </source>
</evidence>
<dbReference type="PROSITE" id="PS50109">
    <property type="entry name" value="HIS_KIN"/>
    <property type="match status" value="1"/>
</dbReference>
<evidence type="ECO:0000256" key="4">
    <source>
        <dbReference type="ARBA" id="ARBA00022553"/>
    </source>
</evidence>
<dbReference type="SUPFAM" id="SSF47384">
    <property type="entry name" value="Homodimeric domain of signal transducing histidine kinase"/>
    <property type="match status" value="1"/>
</dbReference>
<evidence type="ECO:0000259" key="14">
    <source>
        <dbReference type="PROSITE" id="PS50109"/>
    </source>
</evidence>
<dbReference type="SMART" id="SM00388">
    <property type="entry name" value="HisKA"/>
    <property type="match status" value="1"/>
</dbReference>
<dbReference type="Gene3D" id="1.10.287.130">
    <property type="match status" value="1"/>
</dbReference>
<proteinExistence type="predicted"/>
<keyword evidence="5" id="KW-0808">Transferase</keyword>